<dbReference type="SUPFAM" id="SSF57783">
    <property type="entry name" value="Zinc beta-ribbon"/>
    <property type="match status" value="1"/>
</dbReference>
<dbReference type="EMBL" id="FMJC01000001">
    <property type="protein sequence ID" value="SCM70021.1"/>
    <property type="molecule type" value="Genomic_DNA"/>
</dbReference>
<dbReference type="GO" id="GO:0006260">
    <property type="term" value="P:DNA replication"/>
    <property type="evidence" value="ECO:0007669"/>
    <property type="project" value="InterPro"/>
</dbReference>
<dbReference type="Gene3D" id="3.90.580.10">
    <property type="entry name" value="Zinc finger, CHC2-type domain"/>
    <property type="match status" value="1"/>
</dbReference>
<accession>A0A212KXJ5</accession>
<dbReference type="Pfam" id="PF08273">
    <property type="entry name" value="Zn_Ribbon_Prim"/>
    <property type="match status" value="1"/>
</dbReference>
<proteinExistence type="predicted"/>
<dbReference type="GO" id="GO:0004386">
    <property type="term" value="F:helicase activity"/>
    <property type="evidence" value="ECO:0007669"/>
    <property type="project" value="InterPro"/>
</dbReference>
<evidence type="ECO:0000256" key="1">
    <source>
        <dbReference type="SAM" id="MobiDB-lite"/>
    </source>
</evidence>
<evidence type="ECO:0000259" key="2">
    <source>
        <dbReference type="SMART" id="SM00778"/>
    </source>
</evidence>
<name>A0A212KXJ5_9BACT</name>
<protein>
    <recommendedName>
        <fullName evidence="2">DNA primase/helicase Gp4 N-terminal Bacteriophage T7-like domain-containing protein</fullName>
    </recommendedName>
</protein>
<dbReference type="GO" id="GO:0008270">
    <property type="term" value="F:zinc ion binding"/>
    <property type="evidence" value="ECO:0007669"/>
    <property type="project" value="InterPro"/>
</dbReference>
<gene>
    <name evidence="3" type="ORF">KL86DES1_10137</name>
</gene>
<feature type="region of interest" description="Disordered" evidence="1">
    <location>
        <begin position="373"/>
        <end position="393"/>
    </location>
</feature>
<dbReference type="GO" id="GO:0003677">
    <property type="term" value="F:DNA binding"/>
    <property type="evidence" value="ECO:0007669"/>
    <property type="project" value="InterPro"/>
</dbReference>
<reference evidence="3" key="1">
    <citation type="submission" date="2016-08" db="EMBL/GenBank/DDBJ databases">
        <authorList>
            <person name="Seilhamer J.J."/>
        </authorList>
    </citation>
    <scope>NUCLEOTIDE SEQUENCE</scope>
    <source>
        <strain evidence="3">86-1</strain>
    </source>
</reference>
<dbReference type="SMART" id="SM00778">
    <property type="entry name" value="Prim_Zn_Ribbon"/>
    <property type="match status" value="1"/>
</dbReference>
<evidence type="ECO:0000313" key="3">
    <source>
        <dbReference type="EMBL" id="SCM70021.1"/>
    </source>
</evidence>
<organism evidence="3">
    <name type="scientific">uncultured Desulfovibrio sp</name>
    <dbReference type="NCBI Taxonomy" id="167968"/>
    <lineage>
        <taxon>Bacteria</taxon>
        <taxon>Pseudomonadati</taxon>
        <taxon>Thermodesulfobacteriota</taxon>
        <taxon>Desulfovibrionia</taxon>
        <taxon>Desulfovibrionales</taxon>
        <taxon>Desulfovibrionaceae</taxon>
        <taxon>Desulfovibrio</taxon>
        <taxon>environmental samples</taxon>
    </lineage>
</organism>
<sequence length="513" mass="56734">MPADIVDLFRELGFNPAKKTAKEWASACPSCGGKDRCSIWPEEQEGRGYYWCRQCDVKGDGIQLLRDYADMSYADACKRVGVAPVANLKAPAIPKSKIVEPFQAVSGQLGQLEGVDRDKWQAHTAKLVTWGTECLLRAPEHMAWLAARGLDADAVQRYRLGFNPGERGKNCIIRPRESWGLPSVLKDNGKPKRLWLPRGIIVPQIMPGPDGADLVERLRIRRLDVDRQEFRPEHKYHVVEGSSMDLLWLPCTAKKDTGVVVVQETELDSYMLHALAGDLTSCLASMTSNIRNMSTTVYEKLKEASCILVALDFDKAGAEGWQRWRATFPTAKRWPVPMGKDAGEAFGAGLDLRLWVQAGIPEGLRMAMPAGHAPDMTSQEGAREKDVPKVQPTVEPEQRAEQCEVQRAEHCAVQQVAASVATAAPINQRPPRPEPGISALLSTAAGPLDSLTILRRVGLTPVPDGAGDFTLSGHERWPEKDYWKLMGWLRHNGQWVQMALNDAAKGETSHARI</sequence>
<dbReference type="AlphaFoldDB" id="A0A212KXJ5"/>
<dbReference type="InterPro" id="IPR013237">
    <property type="entry name" value="Phage_T7_Gp4_N"/>
</dbReference>
<feature type="domain" description="DNA primase/helicase Gp4 N-terminal Bacteriophage T7-like" evidence="2">
    <location>
        <begin position="23"/>
        <end position="62"/>
    </location>
</feature>
<dbReference type="RefSeq" id="WP_179981548.1">
    <property type="nucleotide sequence ID" value="NZ_LT608333.1"/>
</dbReference>
<dbReference type="InterPro" id="IPR036977">
    <property type="entry name" value="DNA_primase_Znf_CHC2"/>
</dbReference>